<name>A0A4Y2SG79_ARAVE</name>
<protein>
    <submittedName>
        <fullName evidence="1">Uncharacterized protein</fullName>
    </submittedName>
</protein>
<evidence type="ECO:0000313" key="1">
    <source>
        <dbReference type="EMBL" id="GBN87244.1"/>
    </source>
</evidence>
<proteinExistence type="predicted"/>
<keyword evidence="2" id="KW-1185">Reference proteome</keyword>
<comment type="caution">
    <text evidence="1">The sequence shown here is derived from an EMBL/GenBank/DDBJ whole genome shotgun (WGS) entry which is preliminary data.</text>
</comment>
<gene>
    <name evidence="1" type="ORF">AVEN_266247_1</name>
</gene>
<dbReference type="EMBL" id="BGPR01021710">
    <property type="protein sequence ID" value="GBN87244.1"/>
    <property type="molecule type" value="Genomic_DNA"/>
</dbReference>
<organism evidence="1 2">
    <name type="scientific">Araneus ventricosus</name>
    <name type="common">Orbweaver spider</name>
    <name type="synonym">Epeira ventricosa</name>
    <dbReference type="NCBI Taxonomy" id="182803"/>
    <lineage>
        <taxon>Eukaryota</taxon>
        <taxon>Metazoa</taxon>
        <taxon>Ecdysozoa</taxon>
        <taxon>Arthropoda</taxon>
        <taxon>Chelicerata</taxon>
        <taxon>Arachnida</taxon>
        <taxon>Araneae</taxon>
        <taxon>Araneomorphae</taxon>
        <taxon>Entelegynae</taxon>
        <taxon>Araneoidea</taxon>
        <taxon>Araneidae</taxon>
        <taxon>Araneus</taxon>
    </lineage>
</organism>
<dbReference type="Proteomes" id="UP000499080">
    <property type="component" value="Unassembled WGS sequence"/>
</dbReference>
<dbReference type="AlphaFoldDB" id="A0A4Y2SG79"/>
<evidence type="ECO:0000313" key="2">
    <source>
        <dbReference type="Proteomes" id="UP000499080"/>
    </source>
</evidence>
<sequence length="90" mass="10342">MSEIAQISMASELPDGDLNTMRTDCCRLRKCREIARIPNDNKSPLTTRLHITGTRLKAIRSRSCYIFMPSNVGQTVEYHLNEQTESKNHF</sequence>
<reference evidence="1 2" key="1">
    <citation type="journal article" date="2019" name="Sci. Rep.">
        <title>Orb-weaving spider Araneus ventricosus genome elucidates the spidroin gene catalogue.</title>
        <authorList>
            <person name="Kono N."/>
            <person name="Nakamura H."/>
            <person name="Ohtoshi R."/>
            <person name="Moran D.A.P."/>
            <person name="Shinohara A."/>
            <person name="Yoshida Y."/>
            <person name="Fujiwara M."/>
            <person name="Mori M."/>
            <person name="Tomita M."/>
            <person name="Arakawa K."/>
        </authorList>
    </citation>
    <scope>NUCLEOTIDE SEQUENCE [LARGE SCALE GENOMIC DNA]</scope>
</reference>
<accession>A0A4Y2SG79</accession>